<evidence type="ECO:0000256" key="8">
    <source>
        <dbReference type="SAM" id="MobiDB-lite"/>
    </source>
</evidence>
<evidence type="ECO:0000256" key="6">
    <source>
        <dbReference type="ARBA" id="ARBA00023136"/>
    </source>
</evidence>
<evidence type="ECO:0000256" key="7">
    <source>
        <dbReference type="HAMAP-Rule" id="MF_00902"/>
    </source>
</evidence>
<keyword evidence="7" id="KW-1003">Cell membrane</keyword>
<evidence type="ECO:0000256" key="2">
    <source>
        <dbReference type="ARBA" id="ARBA00022692"/>
    </source>
</evidence>
<feature type="transmembrane region" description="Helical" evidence="7">
    <location>
        <begin position="126"/>
        <end position="148"/>
    </location>
</feature>
<feature type="transmembrane region" description="Helical" evidence="7">
    <location>
        <begin position="211"/>
        <end position="228"/>
    </location>
</feature>
<comment type="similarity">
    <text evidence="7">Belongs to the TatC family.</text>
</comment>
<keyword evidence="4 7" id="KW-1133">Transmembrane helix</keyword>
<comment type="caution">
    <text evidence="9">The sequence shown here is derived from an EMBL/GenBank/DDBJ whole genome shotgun (WGS) entry which is preliminary data.</text>
</comment>
<keyword evidence="10" id="KW-1185">Reference proteome</keyword>
<dbReference type="RefSeq" id="WP_387411137.1">
    <property type="nucleotide sequence ID" value="NZ_JBIASD010000007.1"/>
</dbReference>
<feature type="transmembrane region" description="Helical" evidence="7">
    <location>
        <begin position="93"/>
        <end position="114"/>
    </location>
</feature>
<dbReference type="NCBIfam" id="TIGR00945">
    <property type="entry name" value="tatC"/>
    <property type="match status" value="1"/>
</dbReference>
<keyword evidence="7" id="KW-0813">Transport</keyword>
<reference evidence="9 10" key="1">
    <citation type="submission" date="2024-10" db="EMBL/GenBank/DDBJ databases">
        <title>The Natural Products Discovery Center: Release of the First 8490 Sequenced Strains for Exploring Actinobacteria Biosynthetic Diversity.</title>
        <authorList>
            <person name="Kalkreuter E."/>
            <person name="Kautsar S.A."/>
            <person name="Yang D."/>
            <person name="Bader C.D."/>
            <person name="Teijaro C.N."/>
            <person name="Fluegel L."/>
            <person name="Davis C.M."/>
            <person name="Simpson J.R."/>
            <person name="Lauterbach L."/>
            <person name="Steele A.D."/>
            <person name="Gui C."/>
            <person name="Meng S."/>
            <person name="Li G."/>
            <person name="Viehrig K."/>
            <person name="Ye F."/>
            <person name="Su P."/>
            <person name="Kiefer A.F."/>
            <person name="Nichols A."/>
            <person name="Cepeda A.J."/>
            <person name="Yan W."/>
            <person name="Fan B."/>
            <person name="Jiang Y."/>
            <person name="Adhikari A."/>
            <person name="Zheng C.-J."/>
            <person name="Schuster L."/>
            <person name="Cowan T.M."/>
            <person name="Smanski M.J."/>
            <person name="Chevrette M.G."/>
            <person name="De Carvalho L.P.S."/>
            <person name="Shen B."/>
        </authorList>
    </citation>
    <scope>NUCLEOTIDE SEQUENCE [LARGE SCALE GENOMIC DNA]</scope>
    <source>
        <strain evidence="9 10">NPDC002173</strain>
    </source>
</reference>
<feature type="transmembrane region" description="Helical" evidence="7">
    <location>
        <begin position="172"/>
        <end position="199"/>
    </location>
</feature>
<keyword evidence="6 7" id="KW-0472">Membrane</keyword>
<comment type="function">
    <text evidence="7">Part of the twin-arginine translocation (Tat) system that transports large folded proteins containing a characteristic twin-arginine motif in their signal peptide across membranes. Together with TatB, TatC is part of a receptor directly interacting with Tat signal peptides.</text>
</comment>
<dbReference type="InterPro" id="IPR002033">
    <property type="entry name" value="TatC"/>
</dbReference>
<evidence type="ECO:0000256" key="3">
    <source>
        <dbReference type="ARBA" id="ARBA00022927"/>
    </source>
</evidence>
<keyword evidence="5 7" id="KW-0811">Translocation</keyword>
<name>A0ABW6SRU9_9ACTN</name>
<feature type="compositionally biased region" description="Acidic residues" evidence="8">
    <location>
        <begin position="272"/>
        <end position="285"/>
    </location>
</feature>
<dbReference type="HAMAP" id="MF_00902">
    <property type="entry name" value="TatC"/>
    <property type="match status" value="1"/>
</dbReference>
<accession>A0ABW6SRU9</accession>
<feature type="transmembrane region" description="Helical" evidence="7">
    <location>
        <begin position="32"/>
        <end position="50"/>
    </location>
</feature>
<evidence type="ECO:0000313" key="10">
    <source>
        <dbReference type="Proteomes" id="UP001602013"/>
    </source>
</evidence>
<evidence type="ECO:0000313" key="9">
    <source>
        <dbReference type="EMBL" id="MFF3666568.1"/>
    </source>
</evidence>
<dbReference type="PRINTS" id="PR01840">
    <property type="entry name" value="TATCFAMILY"/>
</dbReference>
<feature type="region of interest" description="Disordered" evidence="8">
    <location>
        <begin position="265"/>
        <end position="285"/>
    </location>
</feature>
<organism evidence="9 10">
    <name type="scientific">Microtetraspora malaysiensis</name>
    <dbReference type="NCBI Taxonomy" id="161358"/>
    <lineage>
        <taxon>Bacteria</taxon>
        <taxon>Bacillati</taxon>
        <taxon>Actinomycetota</taxon>
        <taxon>Actinomycetes</taxon>
        <taxon>Streptosporangiales</taxon>
        <taxon>Streptosporangiaceae</taxon>
        <taxon>Microtetraspora</taxon>
    </lineage>
</organism>
<comment type="subunit">
    <text evidence="7">The Tat system comprises two distinct complexes: a TatABC complex, containing multiple copies of TatA, TatB and TatC subunits, and a separate TatA complex, containing only TatA subunits. Substrates initially bind to the TatABC complex, which probably triggers association of the separate TatA complex to form the active translocon.</text>
</comment>
<dbReference type="Pfam" id="PF00902">
    <property type="entry name" value="TatC"/>
    <property type="match status" value="1"/>
</dbReference>
<proteinExistence type="inferred from homology"/>
<dbReference type="PANTHER" id="PTHR30371">
    <property type="entry name" value="SEC-INDEPENDENT PROTEIN TRANSLOCASE PROTEIN TATC"/>
    <property type="match status" value="1"/>
</dbReference>
<evidence type="ECO:0000256" key="5">
    <source>
        <dbReference type="ARBA" id="ARBA00023010"/>
    </source>
</evidence>
<protein>
    <recommendedName>
        <fullName evidence="7">Sec-independent protein translocase protein TatC</fullName>
    </recommendedName>
</protein>
<dbReference type="EMBL" id="JBIASD010000007">
    <property type="protein sequence ID" value="MFF3666568.1"/>
    <property type="molecule type" value="Genomic_DNA"/>
</dbReference>
<sequence length="285" mass="31368">MALLKRSSTAAPADDDGRMTLMEHVRELRNRLIKMILAVLAGTIVGFVFFDPIWTFMTGPFCRLPPAYKLTGGESCTLVVHGVLDGFFINLKVAAIFGAVVSAPIWLYQIWAFVTPGLYNNERRYSLTFLGLAVPLFGAGAALAYLTLDKGLALLLGFVPANAVPLIDVSDYLGFLIMMLVIFGISFLMPLLMVFLNVLGVLRFKTVAKHQRMVVFLLFVFAAVATPSQDPFTMLALAIPMVLLFFAAEGVMYLRDRKRDAEEAAREKALEEELDGTAAAADDDW</sequence>
<dbReference type="PANTHER" id="PTHR30371:SF0">
    <property type="entry name" value="SEC-INDEPENDENT PROTEIN TRANSLOCASE PROTEIN TATC, CHLOROPLASTIC-RELATED"/>
    <property type="match status" value="1"/>
</dbReference>
<keyword evidence="2 7" id="KW-0812">Transmembrane</keyword>
<comment type="subcellular location">
    <subcellularLocation>
        <location evidence="7">Cell membrane</location>
        <topology evidence="7">Multi-pass membrane protein</topology>
    </subcellularLocation>
    <subcellularLocation>
        <location evidence="1">Membrane</location>
        <topology evidence="1">Multi-pass membrane protein</topology>
    </subcellularLocation>
</comment>
<evidence type="ECO:0000256" key="4">
    <source>
        <dbReference type="ARBA" id="ARBA00022989"/>
    </source>
</evidence>
<gene>
    <name evidence="7 9" type="primary">tatC</name>
    <name evidence="9" type="ORF">ACFYXI_13310</name>
</gene>
<feature type="transmembrane region" description="Helical" evidence="7">
    <location>
        <begin position="234"/>
        <end position="254"/>
    </location>
</feature>
<keyword evidence="3 7" id="KW-0653">Protein transport</keyword>
<evidence type="ECO:0000256" key="1">
    <source>
        <dbReference type="ARBA" id="ARBA00004141"/>
    </source>
</evidence>
<dbReference type="Proteomes" id="UP001602013">
    <property type="component" value="Unassembled WGS sequence"/>
</dbReference>